<keyword evidence="4 8" id="KW-0694">RNA-binding</keyword>
<evidence type="ECO:0000256" key="6">
    <source>
        <dbReference type="ARBA" id="ARBA00023274"/>
    </source>
</evidence>
<comment type="caution">
    <text evidence="9">The sequence shown here is derived from an EMBL/GenBank/DDBJ whole genome shotgun (WGS) entry which is preliminary data.</text>
</comment>
<evidence type="ECO:0000313" key="10">
    <source>
        <dbReference type="Proteomes" id="UP000018458"/>
    </source>
</evidence>
<dbReference type="HAMAP" id="MF_00362">
    <property type="entry name" value="Ribosomal_uL10"/>
    <property type="match status" value="1"/>
</dbReference>
<dbReference type="SUPFAM" id="SSF160369">
    <property type="entry name" value="Ribosomal protein L10-like"/>
    <property type="match status" value="1"/>
</dbReference>
<dbReference type="EMBL" id="AEVO01000094">
    <property type="protein sequence ID" value="EFY06666.1"/>
    <property type="molecule type" value="Genomic_DNA"/>
</dbReference>
<name>E8LLD4_SUCHY</name>
<dbReference type="GO" id="GO:0003735">
    <property type="term" value="F:structural constituent of ribosome"/>
    <property type="evidence" value="ECO:0007669"/>
    <property type="project" value="InterPro"/>
</dbReference>
<dbReference type="NCBIfam" id="NF000955">
    <property type="entry name" value="PRK00099.1-1"/>
    <property type="match status" value="1"/>
</dbReference>
<dbReference type="GO" id="GO:0006412">
    <property type="term" value="P:translation"/>
    <property type="evidence" value="ECO:0007669"/>
    <property type="project" value="UniProtKB-UniRule"/>
</dbReference>
<keyword evidence="6 8" id="KW-0687">Ribonucleoprotein</keyword>
<reference evidence="9 10" key="1">
    <citation type="submission" date="2011-01" db="EMBL/GenBank/DDBJ databases">
        <authorList>
            <person name="Weinstock G."/>
            <person name="Sodergren E."/>
            <person name="Clifton S."/>
            <person name="Fulton L."/>
            <person name="Fulton B."/>
            <person name="Courtney L."/>
            <person name="Fronick C."/>
            <person name="Harrison M."/>
            <person name="Strong C."/>
            <person name="Farmer C."/>
            <person name="Delahaunty K."/>
            <person name="Markovic C."/>
            <person name="Hall O."/>
            <person name="Minx P."/>
            <person name="Tomlinson C."/>
            <person name="Mitreva M."/>
            <person name="Hou S."/>
            <person name="Chen J."/>
            <person name="Wollam A."/>
            <person name="Pepin K.H."/>
            <person name="Johnson M."/>
            <person name="Bhonagiri V."/>
            <person name="Zhang X."/>
            <person name="Suruliraj S."/>
            <person name="Warren W."/>
            <person name="Chinwalla A."/>
            <person name="Mardis E.R."/>
            <person name="Wilson R.K."/>
        </authorList>
    </citation>
    <scope>NUCLEOTIDE SEQUENCE [LARGE SCALE GENOMIC DNA]</scope>
    <source>
        <strain evidence="10">DSM 22608 / JCM 16073 / KCTC 15190 / YIT 12066</strain>
    </source>
</reference>
<dbReference type="HOGENOM" id="CLU_092227_0_2_6"/>
<dbReference type="PANTHER" id="PTHR11560">
    <property type="entry name" value="39S RIBOSOMAL PROTEIN L10, MITOCHONDRIAL"/>
    <property type="match status" value="1"/>
</dbReference>
<dbReference type="InterPro" id="IPR047865">
    <property type="entry name" value="Ribosomal_uL10_bac_type"/>
</dbReference>
<gene>
    <name evidence="8 9" type="primary">rplJ</name>
    <name evidence="9" type="ORF">HMPREF9444_01547</name>
</gene>
<dbReference type="PROSITE" id="PS01109">
    <property type="entry name" value="RIBOSOMAL_L10"/>
    <property type="match status" value="1"/>
</dbReference>
<dbReference type="STRING" id="762983.HMPREF9444_01547"/>
<proteinExistence type="inferred from homology"/>
<evidence type="ECO:0000256" key="1">
    <source>
        <dbReference type="ARBA" id="ARBA00002633"/>
    </source>
</evidence>
<evidence type="ECO:0000256" key="5">
    <source>
        <dbReference type="ARBA" id="ARBA00022980"/>
    </source>
</evidence>
<dbReference type="InterPro" id="IPR001790">
    <property type="entry name" value="Ribosomal_uL10"/>
</dbReference>
<dbReference type="GO" id="GO:0070180">
    <property type="term" value="F:large ribosomal subunit rRNA binding"/>
    <property type="evidence" value="ECO:0007669"/>
    <property type="project" value="UniProtKB-UniRule"/>
</dbReference>
<keyword evidence="10" id="KW-1185">Reference proteome</keyword>
<dbReference type="CDD" id="cd05797">
    <property type="entry name" value="Ribosomal_L10"/>
    <property type="match status" value="1"/>
</dbReference>
<evidence type="ECO:0000256" key="7">
    <source>
        <dbReference type="ARBA" id="ARBA00035202"/>
    </source>
</evidence>
<keyword evidence="3 8" id="KW-0699">rRNA-binding</keyword>
<dbReference type="InterPro" id="IPR043141">
    <property type="entry name" value="Ribosomal_uL10-like_sf"/>
</dbReference>
<dbReference type="Gene3D" id="3.30.70.1730">
    <property type="match status" value="1"/>
</dbReference>
<dbReference type="Pfam" id="PF00466">
    <property type="entry name" value="Ribosomal_L10"/>
    <property type="match status" value="1"/>
</dbReference>
<dbReference type="GO" id="GO:0015934">
    <property type="term" value="C:large ribosomal subunit"/>
    <property type="evidence" value="ECO:0007669"/>
    <property type="project" value="InterPro"/>
</dbReference>
<comment type="function">
    <text evidence="1 8">Forms part of the ribosomal stalk, playing a central role in the interaction of the ribosome with GTP-bound translation factors.</text>
</comment>
<comment type="similarity">
    <text evidence="2 8">Belongs to the universal ribosomal protein uL10 family.</text>
</comment>
<evidence type="ECO:0000313" key="9">
    <source>
        <dbReference type="EMBL" id="EFY06666.1"/>
    </source>
</evidence>
<accession>E8LLD4</accession>
<dbReference type="Gene3D" id="6.10.250.2350">
    <property type="match status" value="1"/>
</dbReference>
<sequence length="190" mass="20186">MGKTVRKNIPGVTAKMAMNIEDKKAVVAGVSEVAKKALSAVVADSCGIQVAQMTKLRKDCRANNVYLHVVRNTLLSRAVEGTEFECLKDAFKGPSIIGLSMDHPGAAARLFKEFAKTNQNFTVKALAFEGKFYDGKDIDVLASLPTYEEGIAKLLATMKEAAAGKLVRTLAALGDKLQAEGGEAAPAQAE</sequence>
<protein>
    <recommendedName>
        <fullName evidence="7 8">Large ribosomal subunit protein uL10</fullName>
    </recommendedName>
</protein>
<dbReference type="InterPro" id="IPR002363">
    <property type="entry name" value="Ribosomal_uL10_CS_bac"/>
</dbReference>
<evidence type="ECO:0000256" key="3">
    <source>
        <dbReference type="ARBA" id="ARBA00022730"/>
    </source>
</evidence>
<dbReference type="AlphaFoldDB" id="E8LLD4"/>
<comment type="subunit">
    <text evidence="8">Part of the ribosomal stalk of the 50S ribosomal subunit. The N-terminus interacts with L11 and the large rRNA to form the base of the stalk. The C-terminus forms an elongated spine to which L12 dimers bind in a sequential fashion forming a multimeric L10(L12)X complex.</text>
</comment>
<dbReference type="FunFam" id="3.30.70.1730:FF:000001">
    <property type="entry name" value="50S ribosomal protein L10"/>
    <property type="match status" value="1"/>
</dbReference>
<dbReference type="eggNOG" id="COG0244">
    <property type="taxonomic scope" value="Bacteria"/>
</dbReference>
<dbReference type="Proteomes" id="UP000018458">
    <property type="component" value="Unassembled WGS sequence"/>
</dbReference>
<organism evidence="9 10">
    <name type="scientific">Succinatimonas hippei (strain DSM 22608 / JCM 16073 / KCTC 15190 / YIT 12066)</name>
    <dbReference type="NCBI Taxonomy" id="762983"/>
    <lineage>
        <taxon>Bacteria</taxon>
        <taxon>Pseudomonadati</taxon>
        <taxon>Pseudomonadota</taxon>
        <taxon>Gammaproteobacteria</taxon>
        <taxon>Aeromonadales</taxon>
        <taxon>Succinivibrionaceae</taxon>
        <taxon>Succinatimonas</taxon>
    </lineage>
</organism>
<evidence type="ECO:0000256" key="8">
    <source>
        <dbReference type="HAMAP-Rule" id="MF_00362"/>
    </source>
</evidence>
<keyword evidence="5 8" id="KW-0689">Ribosomal protein</keyword>
<evidence type="ECO:0000256" key="4">
    <source>
        <dbReference type="ARBA" id="ARBA00022884"/>
    </source>
</evidence>
<evidence type="ECO:0000256" key="2">
    <source>
        <dbReference type="ARBA" id="ARBA00008889"/>
    </source>
</evidence>
<dbReference type="InterPro" id="IPR022973">
    <property type="entry name" value="Ribosomal_uL10_bac"/>
</dbReference>